<dbReference type="EMBL" id="RDQH01000331">
    <property type="protein sequence ID" value="RXH98019.1"/>
    <property type="molecule type" value="Genomic_DNA"/>
</dbReference>
<feature type="region of interest" description="Disordered" evidence="1">
    <location>
        <begin position="226"/>
        <end position="245"/>
    </location>
</feature>
<sequence>MRKIVENLSQRSNTINLCDVYEDENGVHLWRNVLEKCLAGRDSFLAPFSPSRSLSKISCQNRVGSAGLLYSGLCIFTGLNLQALHFSSSAAQVMGNYSHMMLKLMQNRVAEYVEAIKGMTCIIGKGSVGVDEVHRGNNEMAGSTLVAERRKTQTAHEAKVSLGEPRELTWRSLLVVLSCGSSGASDFEEVHLPWQNKRKGFFLSLLAFFFGPQRTFVRALHAPASKPASHLHSGHHEQNRRRTSVTTVKRLAGHEARRFALPQARHFGRHDQSRRRTSTTTVKRLAGREARRFALPLILTLALLPSSSFPANSPAHHQNLYKKKGLGFSRLGCQVVLTPELQGMVVAVP</sequence>
<proteinExistence type="predicted"/>
<evidence type="ECO:0000313" key="3">
    <source>
        <dbReference type="Proteomes" id="UP000290289"/>
    </source>
</evidence>
<accession>A0A498JPZ7</accession>
<dbReference type="AlphaFoldDB" id="A0A498JPZ7"/>
<comment type="caution">
    <text evidence="2">The sequence shown here is derived from an EMBL/GenBank/DDBJ whole genome shotgun (WGS) entry which is preliminary data.</text>
</comment>
<protein>
    <submittedName>
        <fullName evidence="2">Uncharacterized protein</fullName>
    </submittedName>
</protein>
<gene>
    <name evidence="2" type="ORF">DVH24_010344</name>
</gene>
<organism evidence="2 3">
    <name type="scientific">Malus domestica</name>
    <name type="common">Apple</name>
    <name type="synonym">Pyrus malus</name>
    <dbReference type="NCBI Taxonomy" id="3750"/>
    <lineage>
        <taxon>Eukaryota</taxon>
        <taxon>Viridiplantae</taxon>
        <taxon>Streptophyta</taxon>
        <taxon>Embryophyta</taxon>
        <taxon>Tracheophyta</taxon>
        <taxon>Spermatophyta</taxon>
        <taxon>Magnoliopsida</taxon>
        <taxon>eudicotyledons</taxon>
        <taxon>Gunneridae</taxon>
        <taxon>Pentapetalae</taxon>
        <taxon>rosids</taxon>
        <taxon>fabids</taxon>
        <taxon>Rosales</taxon>
        <taxon>Rosaceae</taxon>
        <taxon>Amygdaloideae</taxon>
        <taxon>Maleae</taxon>
        <taxon>Malus</taxon>
    </lineage>
</organism>
<reference evidence="2 3" key="1">
    <citation type="submission" date="2018-10" db="EMBL/GenBank/DDBJ databases">
        <title>A high-quality apple genome assembly.</title>
        <authorList>
            <person name="Hu J."/>
        </authorList>
    </citation>
    <scope>NUCLEOTIDE SEQUENCE [LARGE SCALE GENOMIC DNA]</scope>
    <source>
        <strain evidence="3">cv. HFTH1</strain>
        <tissue evidence="2">Young leaf</tissue>
    </source>
</reference>
<evidence type="ECO:0000313" key="2">
    <source>
        <dbReference type="EMBL" id="RXH98019.1"/>
    </source>
</evidence>
<name>A0A498JPZ7_MALDO</name>
<dbReference type="Proteomes" id="UP000290289">
    <property type="component" value="Chromosome 5"/>
</dbReference>
<evidence type="ECO:0000256" key="1">
    <source>
        <dbReference type="SAM" id="MobiDB-lite"/>
    </source>
</evidence>
<keyword evidence="3" id="KW-1185">Reference proteome</keyword>